<dbReference type="EMBL" id="CAJNNV010029075">
    <property type="protein sequence ID" value="CAE8626928.1"/>
    <property type="molecule type" value="Genomic_DNA"/>
</dbReference>
<evidence type="ECO:0000313" key="3">
    <source>
        <dbReference type="EMBL" id="CAE8626928.1"/>
    </source>
</evidence>
<dbReference type="GO" id="GO:0003723">
    <property type="term" value="F:RNA binding"/>
    <property type="evidence" value="ECO:0007669"/>
    <property type="project" value="InterPro"/>
</dbReference>
<dbReference type="InterPro" id="IPR035979">
    <property type="entry name" value="RBD_domain_sf"/>
</dbReference>
<dbReference type="SUPFAM" id="SSF54928">
    <property type="entry name" value="RNA-binding domain, RBD"/>
    <property type="match status" value="1"/>
</dbReference>
<proteinExistence type="predicted"/>
<gene>
    <name evidence="3" type="ORF">PGLA1383_LOCUS43808</name>
</gene>
<protein>
    <recommendedName>
        <fullName evidence="2">RRM domain-containing protein</fullName>
    </recommendedName>
</protein>
<feature type="region of interest" description="Disordered" evidence="1">
    <location>
        <begin position="1"/>
        <end position="88"/>
    </location>
</feature>
<accession>A0A813GKC0</accession>
<dbReference type="Proteomes" id="UP000654075">
    <property type="component" value="Unassembled WGS sequence"/>
</dbReference>
<dbReference type="Pfam" id="PF00076">
    <property type="entry name" value="RRM_1"/>
    <property type="match status" value="1"/>
</dbReference>
<organism evidence="3 4">
    <name type="scientific">Polarella glacialis</name>
    <name type="common">Dinoflagellate</name>
    <dbReference type="NCBI Taxonomy" id="89957"/>
    <lineage>
        <taxon>Eukaryota</taxon>
        <taxon>Sar</taxon>
        <taxon>Alveolata</taxon>
        <taxon>Dinophyceae</taxon>
        <taxon>Suessiales</taxon>
        <taxon>Suessiaceae</taxon>
        <taxon>Polarella</taxon>
    </lineage>
</organism>
<dbReference type="SMART" id="SM00360">
    <property type="entry name" value="RRM"/>
    <property type="match status" value="1"/>
</dbReference>
<comment type="caution">
    <text evidence="3">The sequence shown here is derived from an EMBL/GenBank/DDBJ whole genome shotgun (WGS) entry which is preliminary data.</text>
</comment>
<dbReference type="AlphaFoldDB" id="A0A813GKC0"/>
<dbReference type="InterPro" id="IPR000504">
    <property type="entry name" value="RRM_dom"/>
</dbReference>
<reference evidence="3" key="1">
    <citation type="submission" date="2021-02" db="EMBL/GenBank/DDBJ databases">
        <authorList>
            <person name="Dougan E. K."/>
            <person name="Rhodes N."/>
            <person name="Thang M."/>
            <person name="Chan C."/>
        </authorList>
    </citation>
    <scope>NUCLEOTIDE SEQUENCE</scope>
</reference>
<sequence>MPAQNDPFGLWGKEDSTSSRPAKSRKGRSEASTGQSSRIQLRDRPRSPSPAHWAPRSPSPSGGRRRGDVGGGRLGRSRSPRKPADDCEEDALYKQADWRAKHLSLSVENIPWDMDWLELKNIGRIYGFVAHAKCVKQPGTHVGFLEFSAPDSVEKAVAGLDGSICLGCKYPMRVRPGVSAESLAPLPGEVALRGDLRR</sequence>
<dbReference type="CDD" id="cd00590">
    <property type="entry name" value="RRM_SF"/>
    <property type="match status" value="1"/>
</dbReference>
<feature type="compositionally biased region" description="Polar residues" evidence="1">
    <location>
        <begin position="30"/>
        <end position="39"/>
    </location>
</feature>
<dbReference type="InterPro" id="IPR012677">
    <property type="entry name" value="Nucleotide-bd_a/b_plait_sf"/>
</dbReference>
<keyword evidence="4" id="KW-1185">Reference proteome</keyword>
<feature type="domain" description="RRM" evidence="2">
    <location>
        <begin position="104"/>
        <end position="175"/>
    </location>
</feature>
<name>A0A813GKC0_POLGL</name>
<evidence type="ECO:0000256" key="1">
    <source>
        <dbReference type="SAM" id="MobiDB-lite"/>
    </source>
</evidence>
<evidence type="ECO:0000259" key="2">
    <source>
        <dbReference type="SMART" id="SM00360"/>
    </source>
</evidence>
<evidence type="ECO:0000313" key="4">
    <source>
        <dbReference type="Proteomes" id="UP000654075"/>
    </source>
</evidence>
<dbReference type="Gene3D" id="3.30.70.330">
    <property type="match status" value="1"/>
</dbReference>